<name>A0A1G9GLN0_9RHOB</name>
<dbReference type="Proteomes" id="UP000199382">
    <property type="component" value="Unassembled WGS sequence"/>
</dbReference>
<dbReference type="Pfam" id="PF07883">
    <property type="entry name" value="Cupin_2"/>
    <property type="match status" value="1"/>
</dbReference>
<organism evidence="2 3">
    <name type="scientific">Aliiruegeria lutimaris</name>
    <dbReference type="NCBI Taxonomy" id="571298"/>
    <lineage>
        <taxon>Bacteria</taxon>
        <taxon>Pseudomonadati</taxon>
        <taxon>Pseudomonadota</taxon>
        <taxon>Alphaproteobacteria</taxon>
        <taxon>Rhodobacterales</taxon>
        <taxon>Roseobacteraceae</taxon>
        <taxon>Aliiruegeria</taxon>
    </lineage>
</organism>
<dbReference type="InterPro" id="IPR013096">
    <property type="entry name" value="Cupin_2"/>
</dbReference>
<accession>A0A1G9GLN0</accession>
<sequence length="110" mass="12497">MLLRLDTVTFPPGATAWRHVHPGPGVRFLLKGELSSEADDHRTTMRARDCWFEAASTAFEKSGFVRFMVLPVTLLGHHSIRILDAEYAARPRLQVTHRHIDQVVRLPQGE</sequence>
<feature type="domain" description="Cupin type-2" evidence="1">
    <location>
        <begin position="8"/>
        <end position="57"/>
    </location>
</feature>
<dbReference type="EMBL" id="FNEK01000064">
    <property type="protein sequence ID" value="SDL01574.1"/>
    <property type="molecule type" value="Genomic_DNA"/>
</dbReference>
<dbReference type="InterPro" id="IPR014710">
    <property type="entry name" value="RmlC-like_jellyroll"/>
</dbReference>
<evidence type="ECO:0000313" key="2">
    <source>
        <dbReference type="EMBL" id="SDL01574.1"/>
    </source>
</evidence>
<dbReference type="SUPFAM" id="SSF51182">
    <property type="entry name" value="RmlC-like cupins"/>
    <property type="match status" value="1"/>
</dbReference>
<dbReference type="InterPro" id="IPR011051">
    <property type="entry name" value="RmlC_Cupin_sf"/>
</dbReference>
<proteinExistence type="predicted"/>
<evidence type="ECO:0000313" key="3">
    <source>
        <dbReference type="Proteomes" id="UP000199382"/>
    </source>
</evidence>
<dbReference type="AlphaFoldDB" id="A0A1G9GLN0"/>
<gene>
    <name evidence="2" type="ORF">SAMN04488026_106413</name>
</gene>
<dbReference type="RefSeq" id="WP_170844688.1">
    <property type="nucleotide sequence ID" value="NZ_FNEK01000064.1"/>
</dbReference>
<reference evidence="2 3" key="1">
    <citation type="submission" date="2016-10" db="EMBL/GenBank/DDBJ databases">
        <authorList>
            <person name="de Groot N.N."/>
        </authorList>
    </citation>
    <scope>NUCLEOTIDE SEQUENCE [LARGE SCALE GENOMIC DNA]</scope>
    <source>
        <strain evidence="2 3">DSM 25294</strain>
    </source>
</reference>
<keyword evidence="3" id="KW-1185">Reference proteome</keyword>
<evidence type="ECO:0000259" key="1">
    <source>
        <dbReference type="Pfam" id="PF07883"/>
    </source>
</evidence>
<protein>
    <submittedName>
        <fullName evidence="2">Cupin domain-containing protein</fullName>
    </submittedName>
</protein>
<dbReference type="Gene3D" id="2.60.120.10">
    <property type="entry name" value="Jelly Rolls"/>
    <property type="match status" value="1"/>
</dbReference>